<dbReference type="OrthoDB" id="188479at2"/>
<organism evidence="2 3">
    <name type="scientific">Prosthecobacter debontii</name>
    <dbReference type="NCBI Taxonomy" id="48467"/>
    <lineage>
        <taxon>Bacteria</taxon>
        <taxon>Pseudomonadati</taxon>
        <taxon>Verrucomicrobiota</taxon>
        <taxon>Verrucomicrobiia</taxon>
        <taxon>Verrucomicrobiales</taxon>
        <taxon>Verrucomicrobiaceae</taxon>
        <taxon>Prosthecobacter</taxon>
    </lineage>
</organism>
<evidence type="ECO:0008006" key="4">
    <source>
        <dbReference type="Google" id="ProtNLM"/>
    </source>
</evidence>
<accession>A0A1T4Y663</accession>
<name>A0A1T4Y663_9BACT</name>
<evidence type="ECO:0000256" key="1">
    <source>
        <dbReference type="SAM" id="SignalP"/>
    </source>
</evidence>
<evidence type="ECO:0000313" key="3">
    <source>
        <dbReference type="Proteomes" id="UP000190774"/>
    </source>
</evidence>
<dbReference type="EMBL" id="FUYE01000007">
    <property type="protein sequence ID" value="SKA97334.1"/>
    <property type="molecule type" value="Genomic_DNA"/>
</dbReference>
<evidence type="ECO:0000313" key="2">
    <source>
        <dbReference type="EMBL" id="SKA97334.1"/>
    </source>
</evidence>
<reference evidence="3" key="1">
    <citation type="submission" date="2017-02" db="EMBL/GenBank/DDBJ databases">
        <authorList>
            <person name="Varghese N."/>
            <person name="Submissions S."/>
        </authorList>
    </citation>
    <scope>NUCLEOTIDE SEQUENCE [LARGE SCALE GENOMIC DNA]</scope>
    <source>
        <strain evidence="3">ATCC 700200</strain>
    </source>
</reference>
<keyword evidence="1" id="KW-0732">Signal</keyword>
<protein>
    <recommendedName>
        <fullName evidence="4">DUF1444 family protein</fullName>
    </recommendedName>
</protein>
<proteinExistence type="predicted"/>
<keyword evidence="3" id="KW-1185">Reference proteome</keyword>
<sequence>MTLRLLSAFVALAFCSAQAEDHRLESLLLLPEPKIMRNSLSFFPEGAELTVLTPAKELKETPWVMPYRPDEFKQLGLSVETFAERAKKAADKRLATLKPELIKNAEGQVAYAVYRSDQPLMASLLVAPSLPAIFEKLFGDEIWVALPDRHSLFVFPARPEAIEEFAADLEQRYLSDTRAASPEIFAIKKGGVPKVVASFLE</sequence>
<gene>
    <name evidence="2" type="ORF">SAMN02745166_02597</name>
</gene>
<dbReference type="AlphaFoldDB" id="A0A1T4Y663"/>
<feature type="signal peptide" evidence="1">
    <location>
        <begin position="1"/>
        <end position="19"/>
    </location>
</feature>
<dbReference type="Proteomes" id="UP000190774">
    <property type="component" value="Unassembled WGS sequence"/>
</dbReference>
<feature type="chain" id="PRO_5012007133" description="DUF1444 family protein" evidence="1">
    <location>
        <begin position="20"/>
        <end position="201"/>
    </location>
</feature>
<dbReference type="RefSeq" id="WP_139373238.1">
    <property type="nucleotide sequence ID" value="NZ_FUYE01000007.1"/>
</dbReference>